<proteinExistence type="predicted"/>
<dbReference type="Pfam" id="PF11687">
    <property type="entry name" value="DUF3284"/>
    <property type="match status" value="1"/>
</dbReference>
<dbReference type="AlphaFoldDB" id="A0A4Z0JLH8"/>
<dbReference type="InterPro" id="IPR021701">
    <property type="entry name" value="DUF3284"/>
</dbReference>
<sequence>MRVDTLKFKYSYNADQADLYKTLIDEQLKYFQRMDPRIRHLEKGTSIKAQLTTKVKKLATTNTMTVKDIEQNKLFQFETEQPDGSILQTYKFETNKRGKKYLVYSEKNTFNNARNQTNFMLIEMFYKFFYNRGVKKRMQYLDDLAIN</sequence>
<evidence type="ECO:0000313" key="1">
    <source>
        <dbReference type="EMBL" id="TGD23199.1"/>
    </source>
</evidence>
<evidence type="ECO:0000313" key="2">
    <source>
        <dbReference type="Proteomes" id="UP000298021"/>
    </source>
</evidence>
<dbReference type="OrthoDB" id="2186631at2"/>
<name>A0A4Z0JLH8_9LACO</name>
<comment type="caution">
    <text evidence="1">The sequence shown here is derived from an EMBL/GenBank/DDBJ whole genome shotgun (WGS) entry which is preliminary data.</text>
</comment>
<accession>A0A4Z0JLH8</accession>
<gene>
    <name evidence="1" type="ORF">EGT49_06730</name>
</gene>
<reference evidence="1 2" key="1">
    <citation type="submission" date="2018-10" db="EMBL/GenBank/DDBJ databases">
        <title>Lactobacillus sp. R7 and Lactobacillus sp. R19 isolated from fermented mustard green product of Taiwan.</title>
        <authorList>
            <person name="Lin S.-T."/>
        </authorList>
    </citation>
    <scope>NUCLEOTIDE SEQUENCE [LARGE SCALE GENOMIC DNA]</scope>
    <source>
        <strain evidence="1 2">BCRC 81127</strain>
    </source>
</reference>
<keyword evidence="2" id="KW-1185">Reference proteome</keyword>
<protein>
    <submittedName>
        <fullName evidence="1">DUF3284 domain-containing protein</fullName>
    </submittedName>
</protein>
<dbReference type="EMBL" id="RKLY01000014">
    <property type="protein sequence ID" value="TGD23199.1"/>
    <property type="molecule type" value="Genomic_DNA"/>
</dbReference>
<dbReference type="Proteomes" id="UP000298021">
    <property type="component" value="Unassembled WGS sequence"/>
</dbReference>
<organism evidence="1 2">
    <name type="scientific">Companilactobacillus suantsaicola</name>
    <dbReference type="NCBI Taxonomy" id="2487723"/>
    <lineage>
        <taxon>Bacteria</taxon>
        <taxon>Bacillati</taxon>
        <taxon>Bacillota</taxon>
        <taxon>Bacilli</taxon>
        <taxon>Lactobacillales</taxon>
        <taxon>Lactobacillaceae</taxon>
        <taxon>Companilactobacillus</taxon>
    </lineage>
</organism>
<dbReference type="RefSeq" id="WP_135372746.1">
    <property type="nucleotide sequence ID" value="NZ_RKLY01000014.1"/>
</dbReference>